<accession>A0A0E9TXX2</accession>
<dbReference type="AlphaFoldDB" id="A0A0E9TXX2"/>
<evidence type="ECO:0000256" key="1">
    <source>
        <dbReference type="SAM" id="MobiDB-lite"/>
    </source>
</evidence>
<evidence type="ECO:0000313" key="2">
    <source>
        <dbReference type="EMBL" id="JAH58529.1"/>
    </source>
</evidence>
<proteinExistence type="predicted"/>
<protein>
    <submittedName>
        <fullName evidence="2">Uncharacterized protein</fullName>
    </submittedName>
</protein>
<name>A0A0E9TXX2_ANGAN</name>
<feature type="region of interest" description="Disordered" evidence="1">
    <location>
        <begin position="1"/>
        <end position="20"/>
    </location>
</feature>
<dbReference type="EMBL" id="GBXM01050048">
    <property type="protein sequence ID" value="JAH58529.1"/>
    <property type="molecule type" value="Transcribed_RNA"/>
</dbReference>
<sequence length="20" mass="2380">MANHFKDLSPKKQHSNGNYY</sequence>
<feature type="compositionally biased region" description="Basic and acidic residues" evidence="1">
    <location>
        <begin position="1"/>
        <end position="10"/>
    </location>
</feature>
<reference evidence="2" key="1">
    <citation type="submission" date="2014-11" db="EMBL/GenBank/DDBJ databases">
        <authorList>
            <person name="Amaro Gonzalez C."/>
        </authorList>
    </citation>
    <scope>NUCLEOTIDE SEQUENCE</scope>
</reference>
<organism evidence="2">
    <name type="scientific">Anguilla anguilla</name>
    <name type="common">European freshwater eel</name>
    <name type="synonym">Muraena anguilla</name>
    <dbReference type="NCBI Taxonomy" id="7936"/>
    <lineage>
        <taxon>Eukaryota</taxon>
        <taxon>Metazoa</taxon>
        <taxon>Chordata</taxon>
        <taxon>Craniata</taxon>
        <taxon>Vertebrata</taxon>
        <taxon>Euteleostomi</taxon>
        <taxon>Actinopterygii</taxon>
        <taxon>Neopterygii</taxon>
        <taxon>Teleostei</taxon>
        <taxon>Anguilliformes</taxon>
        <taxon>Anguillidae</taxon>
        <taxon>Anguilla</taxon>
    </lineage>
</organism>
<reference evidence="2" key="2">
    <citation type="journal article" date="2015" name="Fish Shellfish Immunol.">
        <title>Early steps in the European eel (Anguilla anguilla)-Vibrio vulnificus interaction in the gills: Role of the RtxA13 toxin.</title>
        <authorList>
            <person name="Callol A."/>
            <person name="Pajuelo D."/>
            <person name="Ebbesson L."/>
            <person name="Teles M."/>
            <person name="MacKenzie S."/>
            <person name="Amaro C."/>
        </authorList>
    </citation>
    <scope>NUCLEOTIDE SEQUENCE</scope>
</reference>